<dbReference type="SUPFAM" id="SSF53720">
    <property type="entry name" value="ALDH-like"/>
    <property type="match status" value="1"/>
</dbReference>
<dbReference type="InterPro" id="IPR016163">
    <property type="entry name" value="Ald_DH_C"/>
</dbReference>
<gene>
    <name evidence="3" type="ORF">HHJ78_06155</name>
</gene>
<dbReference type="Gene3D" id="3.40.605.10">
    <property type="entry name" value="Aldehyde Dehydrogenase, Chain A, domain 1"/>
    <property type="match status" value="1"/>
</dbReference>
<dbReference type="RefSeq" id="WP_169771932.1">
    <property type="nucleotide sequence ID" value="NZ_JABCUR010000004.1"/>
</dbReference>
<dbReference type="InterPro" id="IPR050740">
    <property type="entry name" value="Aldehyde_DH_Superfamily"/>
</dbReference>
<reference evidence="3 4" key="1">
    <citation type="submission" date="2020-04" db="EMBL/GenBank/DDBJ databases">
        <title>Antimicrobial susceptibility and clonality of vaginal-derived multi-drug resistant Mobiluncus isolates in China.</title>
        <authorList>
            <person name="Zhang X."/>
        </authorList>
    </citation>
    <scope>NUCLEOTIDE SEQUENCE [LARGE SCALE GENOMIC DNA]</scope>
    <source>
        <strain evidence="3 4">13</strain>
    </source>
</reference>
<dbReference type="Gene3D" id="3.40.309.10">
    <property type="entry name" value="Aldehyde Dehydrogenase, Chain A, domain 2"/>
    <property type="match status" value="1"/>
</dbReference>
<evidence type="ECO:0000313" key="4">
    <source>
        <dbReference type="Proteomes" id="UP000578252"/>
    </source>
</evidence>
<keyword evidence="1" id="KW-0560">Oxidoreductase</keyword>
<organism evidence="3 4">
    <name type="scientific">Mobiluncus mulieris</name>
    <dbReference type="NCBI Taxonomy" id="2052"/>
    <lineage>
        <taxon>Bacteria</taxon>
        <taxon>Bacillati</taxon>
        <taxon>Actinomycetota</taxon>
        <taxon>Actinomycetes</taxon>
        <taxon>Actinomycetales</taxon>
        <taxon>Actinomycetaceae</taxon>
        <taxon>Mobiluncus</taxon>
    </lineage>
</organism>
<accession>A0A7Y0Y4M9</accession>
<protein>
    <submittedName>
        <fullName evidence="3">Aldehyde dehydrogenase family protein</fullName>
    </submittedName>
</protein>
<dbReference type="PANTHER" id="PTHR43353:SF5">
    <property type="entry name" value="SUCCINATE-SEMIALDEHYDE DEHYDROGENASE, MITOCHONDRIAL"/>
    <property type="match status" value="1"/>
</dbReference>
<feature type="domain" description="Aldehyde dehydrogenase" evidence="2">
    <location>
        <begin position="24"/>
        <end position="477"/>
    </location>
</feature>
<dbReference type="GO" id="GO:0016620">
    <property type="term" value="F:oxidoreductase activity, acting on the aldehyde or oxo group of donors, NAD or NADP as acceptor"/>
    <property type="evidence" value="ECO:0007669"/>
    <property type="project" value="InterPro"/>
</dbReference>
<evidence type="ECO:0000313" key="3">
    <source>
        <dbReference type="EMBL" id="NMW65119.1"/>
    </source>
</evidence>
<name>A0A7Y0Y4M9_9ACTO</name>
<evidence type="ECO:0000256" key="1">
    <source>
        <dbReference type="ARBA" id="ARBA00023002"/>
    </source>
</evidence>
<dbReference type="EMBL" id="JABCUR010000004">
    <property type="protein sequence ID" value="NMW65119.1"/>
    <property type="molecule type" value="Genomic_DNA"/>
</dbReference>
<dbReference type="Proteomes" id="UP000578252">
    <property type="component" value="Unassembled WGS sequence"/>
</dbReference>
<dbReference type="Pfam" id="PF00171">
    <property type="entry name" value="Aldedh"/>
    <property type="match status" value="1"/>
</dbReference>
<dbReference type="AlphaFoldDB" id="A0A7Y0Y4M9"/>
<dbReference type="InterPro" id="IPR015590">
    <property type="entry name" value="Aldehyde_DH_dom"/>
</dbReference>
<dbReference type="InterPro" id="IPR016161">
    <property type="entry name" value="Ald_DH/histidinol_DH"/>
</dbReference>
<sequence length="541" mass="60504">MDLPMGLDKKFLDSLFAAAASEHGEIAVVRNIQKWEKIGEIRVSTLDDAVNSLVHARVMAESWSRVGGFSRSRILYRFLRQIVRYRNPIVALSQLLSGKSWIDAGEEYLDILTQVRSMKRALKHVAVPRRGCGQVPFSFYRVMHRPLGVVGFFSSSDFQLSMVGDILNALMMGNSVVNFVTPQAALGALMMKGILVSSGLPADAWRIVVSPTVDLGIKIIPGLDYVSIAASSDTCNQVARQCGYFSVPMSSFGSFKNIAIILEDARLWEAAKACARSAFRNAGQSLSGLEVIFVQEQVKESFEELVTQYTRDQLRVGTYADRNATVGAMLNPQRVERSQRAVRFLTEHGGRILVGSHARPEVSETFFEPTIVTDVKAVPELLTEEFYGPLVAIVSFEDVTDVVRYMESSRLVNAAYLFTQDMEFVSNFIENSAVSTVSVNDSYMSLWGAWRAPIQGREETGQGIRHGVEAMLQYTRVFSAVRLKRISWVSQDWRSGNWTERLTFSAMGINSWLAHNVTDTVWVQGFKLAWRRLQDRFSGPV</sequence>
<comment type="caution">
    <text evidence="3">The sequence shown here is derived from an EMBL/GenBank/DDBJ whole genome shotgun (WGS) entry which is preliminary data.</text>
</comment>
<dbReference type="InterPro" id="IPR016162">
    <property type="entry name" value="Ald_DH_N"/>
</dbReference>
<proteinExistence type="predicted"/>
<dbReference type="PANTHER" id="PTHR43353">
    <property type="entry name" value="SUCCINATE-SEMIALDEHYDE DEHYDROGENASE, MITOCHONDRIAL"/>
    <property type="match status" value="1"/>
</dbReference>
<evidence type="ECO:0000259" key="2">
    <source>
        <dbReference type="Pfam" id="PF00171"/>
    </source>
</evidence>